<comment type="cofactor">
    <cofactor evidence="2">
        <name>Mg(2+)</name>
        <dbReference type="ChEBI" id="CHEBI:18420"/>
    </cofactor>
</comment>
<dbReference type="InterPro" id="IPR045121">
    <property type="entry name" value="CoAse"/>
</dbReference>
<dbReference type="Proteomes" id="UP000256763">
    <property type="component" value="Unassembled WGS sequence"/>
</dbReference>
<keyword evidence="4" id="KW-0378">Hydrolase</keyword>
<evidence type="ECO:0000256" key="2">
    <source>
        <dbReference type="ARBA" id="ARBA00001946"/>
    </source>
</evidence>
<dbReference type="PROSITE" id="PS51462">
    <property type="entry name" value="NUDIX"/>
    <property type="match status" value="1"/>
</dbReference>
<dbReference type="Gene3D" id="3.90.79.10">
    <property type="entry name" value="Nucleoside Triphosphate Pyrophosphohydrolase"/>
    <property type="match status" value="1"/>
</dbReference>
<dbReference type="SUPFAM" id="SSF55811">
    <property type="entry name" value="Nudix"/>
    <property type="match status" value="1"/>
</dbReference>
<sequence>MTVRERTALSRDIIINCVCGTVWDPKLSSLPGLTHAAVLVGLVERSGEYNVLLTKRTEHLRDHAGQISFPGGRIETSDASPEAAALREAEEEVGLQSSYVDIVGRLPAYRLRTGYLVKPVVGFVDACASLQPDPYEVAEIFEVPLSFFLNPANHELHQLVYEGEPFSFYAMPYRDYYIWGATAAILRELYETLRKV</sequence>
<dbReference type="RefSeq" id="WP_116302745.1">
    <property type="nucleotide sequence ID" value="NZ_NFZV01000013.1"/>
</dbReference>
<dbReference type="Pfam" id="PF00293">
    <property type="entry name" value="NUDIX"/>
    <property type="match status" value="1"/>
</dbReference>
<evidence type="ECO:0000259" key="7">
    <source>
        <dbReference type="PROSITE" id="PS51462"/>
    </source>
</evidence>
<comment type="caution">
    <text evidence="8">The sequence shown here is derived from an EMBL/GenBank/DDBJ whole genome shotgun (WGS) entry which is preliminary data.</text>
</comment>
<evidence type="ECO:0000256" key="6">
    <source>
        <dbReference type="ARBA" id="ARBA00023211"/>
    </source>
</evidence>
<dbReference type="GO" id="GO:0010945">
    <property type="term" value="F:coenzyme A diphosphatase activity"/>
    <property type="evidence" value="ECO:0007669"/>
    <property type="project" value="InterPro"/>
</dbReference>
<dbReference type="OrthoDB" id="9802805at2"/>
<comment type="cofactor">
    <cofactor evidence="1">
        <name>Mn(2+)</name>
        <dbReference type="ChEBI" id="CHEBI:29035"/>
    </cofactor>
</comment>
<dbReference type="CDD" id="cd03426">
    <property type="entry name" value="NUDIX_CoAse_Nudt7"/>
    <property type="match status" value="1"/>
</dbReference>
<accession>A0A3E0WSF2</accession>
<dbReference type="GO" id="GO:0046872">
    <property type="term" value="F:metal ion binding"/>
    <property type="evidence" value="ECO:0007669"/>
    <property type="project" value="UniProtKB-KW"/>
</dbReference>
<name>A0A3E0WSF2_9GAMM</name>
<gene>
    <name evidence="8" type="ORF">CAL65_14490</name>
</gene>
<reference evidence="9" key="1">
    <citation type="submission" date="2017-05" db="EMBL/GenBank/DDBJ databases">
        <authorList>
            <person name="Sharma S."/>
            <person name="Sidhu C."/>
            <person name="Pinnaka A.K."/>
        </authorList>
    </citation>
    <scope>NUCLEOTIDE SEQUENCE [LARGE SCALE GENOMIC DNA]</scope>
    <source>
        <strain evidence="9">AK93</strain>
    </source>
</reference>
<keyword evidence="3" id="KW-0479">Metal-binding</keyword>
<keyword evidence="6" id="KW-0464">Manganese</keyword>
<dbReference type="InterPro" id="IPR000086">
    <property type="entry name" value="NUDIX_hydrolase_dom"/>
</dbReference>
<evidence type="ECO:0000313" key="9">
    <source>
        <dbReference type="Proteomes" id="UP000256763"/>
    </source>
</evidence>
<evidence type="ECO:0000256" key="5">
    <source>
        <dbReference type="ARBA" id="ARBA00022842"/>
    </source>
</evidence>
<dbReference type="NCBIfam" id="NF007980">
    <property type="entry name" value="PRK10707.1"/>
    <property type="match status" value="1"/>
</dbReference>
<dbReference type="EMBL" id="NFZW01000014">
    <property type="protein sequence ID" value="RFA34897.1"/>
    <property type="molecule type" value="Genomic_DNA"/>
</dbReference>
<feature type="domain" description="Nudix hydrolase" evidence="7">
    <location>
        <begin position="33"/>
        <end position="166"/>
    </location>
</feature>
<dbReference type="PANTHER" id="PTHR12992:SF11">
    <property type="entry name" value="MITOCHONDRIAL COENZYME A DIPHOSPHATASE NUDT8"/>
    <property type="match status" value="1"/>
</dbReference>
<dbReference type="InterPro" id="IPR015797">
    <property type="entry name" value="NUDIX_hydrolase-like_dom_sf"/>
</dbReference>
<keyword evidence="9" id="KW-1185">Reference proteome</keyword>
<dbReference type="AlphaFoldDB" id="A0A3E0WSF2"/>
<evidence type="ECO:0000256" key="4">
    <source>
        <dbReference type="ARBA" id="ARBA00022801"/>
    </source>
</evidence>
<evidence type="ECO:0000313" key="8">
    <source>
        <dbReference type="EMBL" id="RFA34897.1"/>
    </source>
</evidence>
<protein>
    <submittedName>
        <fullName evidence="8">CoA pyrophosphatase</fullName>
    </submittedName>
</protein>
<evidence type="ECO:0000256" key="1">
    <source>
        <dbReference type="ARBA" id="ARBA00001936"/>
    </source>
</evidence>
<keyword evidence="5" id="KW-0460">Magnesium</keyword>
<evidence type="ECO:0000256" key="3">
    <source>
        <dbReference type="ARBA" id="ARBA00022723"/>
    </source>
</evidence>
<organism evidence="8 9">
    <name type="scientific">Alkalilimnicola ehrlichii</name>
    <dbReference type="NCBI Taxonomy" id="351052"/>
    <lineage>
        <taxon>Bacteria</taxon>
        <taxon>Pseudomonadati</taxon>
        <taxon>Pseudomonadota</taxon>
        <taxon>Gammaproteobacteria</taxon>
        <taxon>Chromatiales</taxon>
        <taxon>Ectothiorhodospiraceae</taxon>
        <taxon>Alkalilimnicola</taxon>
    </lineage>
</organism>
<dbReference type="PANTHER" id="PTHR12992">
    <property type="entry name" value="NUDIX HYDROLASE"/>
    <property type="match status" value="1"/>
</dbReference>
<proteinExistence type="predicted"/>